<sequence>MKKIQFDTIDSMNVIEQTAVPTTSSSHRTLTKSSNLGDRVVLNREEDGDVLGEDEEEDEECTHDSFREYNSSGGASGGDHNDTKAINSAEISREEVARLALQETKNVKVWRRNVLLMILIMGALVTTLTYIFLRDEENEDFDTAFHQFASTLEDSIEFHISGVLEATAGLSRVLTSEADKNNETWPFVTLSSFEVYVGNTRAQASSELIVVAPIVTKKNIELWNEYSREHQGWIDESFAVYGGRTDPNPIPSTIYRFGRFKGRTVLVSEDGEDGYPAAPFWQMSRPPFDTSIVNFNSLSTEPYQEAYDFMMSTRHFVFGQAGANELIDYTISQEDHDALHIGAAAETNNNGNGTALPELGYANNHPHTPLIYPVFQELGNLESQVVAMVVNILPWDNYFKGALPPGATLFAVLWNSLGQAFTYRIQGNDAKYLGVGDLHDQSYDESLKYEIDIAAFVDNAHVNLTAASTTERLNRYWLNVYPSAELESEYTTNLPMIFALVSGCGFLLMALTFLLYDYMVIRKNKKILDTAARSNAILSSLFPKEVKERLMDEKNGNDRTVKSSPFSVDSSFQRKNEDYDDGEILTVKPIADLFPNTTVLFADIVGFTAWSSTREPSSVFVLLETLFRAFDKIAVKRNVFKVETIGDCYVAVTGLPEPRADHAQAMARFAQSCLMKMQELTTKLEEVLGPDTSTLSMRFGLHSGPVTAGVLRGEKARFQLFGDTVNTAARIESSGKAGRIHLSQDCADLLVAAGKSHWLEKRTDTVMAKGKGELQTYWLRTTSPSEYNGSVFQEGHEGSSSDSGVSVSMGNQISHEVLDEKDQRLISWNVQRFTGLLEAIAASRGEQLMVDDDPSCSTFSTDAASISSSSNSTALPFEEVKEVIRLSILPPTQVPASVTSSSSNKNPVDPEAIHQLEEYISLISEMYERHPFHCFEHASHVTMSVLKMMSRFESTRNSWNNKSCGNVFEIKEESQEDDLLGCYHFASDPLTLFSCAFSALIHDVLHPGVPNGQLMKEDPEVADHYKHRSVAEQRSFDVAYGLLMESKFDALRKAIYQNRAEETKFRQLVLNSVMATDVFDPDLKKLRNDRWEKAFGEQQGDDDTTQVVDRQATIVIEHLIQASDVAHTMQHWNVYRKWNQRLFDEMYRAYLDGRSGNDPSEFWYKGEIAFFDHYVIPLAEKLKDCGVFGVSSAEYLDFALKNRKEWECKGETIVEGMKATYRKAIGKSADS</sequence>
<feature type="region of interest" description="Disordered" evidence="3">
    <location>
        <begin position="20"/>
        <end position="83"/>
    </location>
</feature>
<dbReference type="GO" id="GO:0004114">
    <property type="term" value="F:3',5'-cyclic-nucleotide phosphodiesterase activity"/>
    <property type="evidence" value="ECO:0007669"/>
    <property type="project" value="InterPro"/>
</dbReference>
<dbReference type="CDD" id="cd07302">
    <property type="entry name" value="CHD"/>
    <property type="match status" value="1"/>
</dbReference>
<dbReference type="Pfam" id="PF00233">
    <property type="entry name" value="PDEase_I"/>
    <property type="match status" value="1"/>
</dbReference>
<dbReference type="AlphaFoldDB" id="A0A9K3PBM1"/>
<keyword evidence="4" id="KW-0812">Transmembrane</keyword>
<dbReference type="SMART" id="SM00044">
    <property type="entry name" value="CYCc"/>
    <property type="match status" value="1"/>
</dbReference>
<dbReference type="PROSITE" id="PS50125">
    <property type="entry name" value="GUANYLATE_CYCLASE_2"/>
    <property type="match status" value="1"/>
</dbReference>
<evidence type="ECO:0000256" key="4">
    <source>
        <dbReference type="SAM" id="Phobius"/>
    </source>
</evidence>
<dbReference type="GO" id="GO:0007168">
    <property type="term" value="P:receptor guanylyl cyclase signaling pathway"/>
    <property type="evidence" value="ECO:0007669"/>
    <property type="project" value="TreeGrafter"/>
</dbReference>
<evidence type="ECO:0000313" key="6">
    <source>
        <dbReference type="EMBL" id="KAG7340871.1"/>
    </source>
</evidence>
<dbReference type="GO" id="GO:0004383">
    <property type="term" value="F:guanylate cyclase activity"/>
    <property type="evidence" value="ECO:0007669"/>
    <property type="project" value="TreeGrafter"/>
</dbReference>
<dbReference type="GO" id="GO:0001653">
    <property type="term" value="F:peptide receptor activity"/>
    <property type="evidence" value="ECO:0007669"/>
    <property type="project" value="TreeGrafter"/>
</dbReference>
<dbReference type="OrthoDB" id="2107370at2759"/>
<dbReference type="PANTHER" id="PTHR11920:SF335">
    <property type="entry name" value="GUANYLATE CYCLASE"/>
    <property type="match status" value="1"/>
</dbReference>
<dbReference type="GO" id="GO:0035556">
    <property type="term" value="P:intracellular signal transduction"/>
    <property type="evidence" value="ECO:0007669"/>
    <property type="project" value="InterPro"/>
</dbReference>
<feature type="transmembrane region" description="Helical" evidence="4">
    <location>
        <begin position="114"/>
        <end position="133"/>
    </location>
</feature>
<gene>
    <name evidence="6" type="ORF">IV203_024414</name>
</gene>
<dbReference type="Pfam" id="PF00211">
    <property type="entry name" value="Guanylate_cyc"/>
    <property type="match status" value="1"/>
</dbReference>
<dbReference type="EMBL" id="JAGRRH010000027">
    <property type="protein sequence ID" value="KAG7340871.1"/>
    <property type="molecule type" value="Genomic_DNA"/>
</dbReference>
<protein>
    <submittedName>
        <fullName evidence="6">Adenylate/guanylate cyclase with GAF and PAS/PAC sensor domain</fullName>
    </submittedName>
</protein>
<feature type="compositionally biased region" description="Polar residues" evidence="3">
    <location>
        <begin position="20"/>
        <end position="36"/>
    </location>
</feature>
<keyword evidence="7" id="KW-1185">Reference proteome</keyword>
<comment type="caution">
    <text evidence="6">The sequence shown here is derived from an EMBL/GenBank/DDBJ whole genome shotgun (WGS) entry which is preliminary data.</text>
</comment>
<evidence type="ECO:0000313" key="7">
    <source>
        <dbReference type="Proteomes" id="UP000693970"/>
    </source>
</evidence>
<keyword evidence="2" id="KW-0456">Lyase</keyword>
<proteinExistence type="predicted"/>
<feature type="compositionally biased region" description="Acidic residues" evidence="3">
    <location>
        <begin position="46"/>
        <end position="61"/>
    </location>
</feature>
<feature type="domain" description="Guanylate cyclase" evidence="5">
    <location>
        <begin position="598"/>
        <end position="732"/>
    </location>
</feature>
<dbReference type="GO" id="GO:0004016">
    <property type="term" value="F:adenylate cyclase activity"/>
    <property type="evidence" value="ECO:0007669"/>
    <property type="project" value="TreeGrafter"/>
</dbReference>
<organism evidence="6 7">
    <name type="scientific">Nitzschia inconspicua</name>
    <dbReference type="NCBI Taxonomy" id="303405"/>
    <lineage>
        <taxon>Eukaryota</taxon>
        <taxon>Sar</taxon>
        <taxon>Stramenopiles</taxon>
        <taxon>Ochrophyta</taxon>
        <taxon>Bacillariophyta</taxon>
        <taxon>Bacillariophyceae</taxon>
        <taxon>Bacillariophycidae</taxon>
        <taxon>Bacillariales</taxon>
        <taxon>Bacillariaceae</taxon>
        <taxon>Nitzschia</taxon>
    </lineage>
</organism>
<dbReference type="Proteomes" id="UP000693970">
    <property type="component" value="Unassembled WGS sequence"/>
</dbReference>
<dbReference type="PANTHER" id="PTHR11920">
    <property type="entry name" value="GUANYLYL CYCLASE"/>
    <property type="match status" value="1"/>
</dbReference>
<dbReference type="GO" id="GO:0000166">
    <property type="term" value="F:nucleotide binding"/>
    <property type="evidence" value="ECO:0007669"/>
    <property type="project" value="UniProtKB-KW"/>
</dbReference>
<reference evidence="6" key="2">
    <citation type="submission" date="2021-04" db="EMBL/GenBank/DDBJ databases">
        <authorList>
            <person name="Podell S."/>
        </authorList>
    </citation>
    <scope>NUCLEOTIDE SEQUENCE</scope>
    <source>
        <strain evidence="6">Hildebrandi</strain>
    </source>
</reference>
<dbReference type="InterPro" id="IPR001054">
    <property type="entry name" value="A/G_cyclase"/>
</dbReference>
<evidence type="ECO:0000256" key="3">
    <source>
        <dbReference type="SAM" id="MobiDB-lite"/>
    </source>
</evidence>
<evidence type="ECO:0000259" key="5">
    <source>
        <dbReference type="PROSITE" id="PS50125"/>
    </source>
</evidence>
<keyword evidence="4" id="KW-1133">Transmembrane helix</keyword>
<keyword evidence="4" id="KW-0472">Membrane</keyword>
<keyword evidence="1" id="KW-0547">Nucleotide-binding</keyword>
<dbReference type="InterPro" id="IPR002073">
    <property type="entry name" value="PDEase_catalytic_dom"/>
</dbReference>
<dbReference type="GO" id="GO:0005886">
    <property type="term" value="C:plasma membrane"/>
    <property type="evidence" value="ECO:0007669"/>
    <property type="project" value="TreeGrafter"/>
</dbReference>
<evidence type="ECO:0000256" key="1">
    <source>
        <dbReference type="ARBA" id="ARBA00022741"/>
    </source>
</evidence>
<evidence type="ECO:0000256" key="2">
    <source>
        <dbReference type="ARBA" id="ARBA00023239"/>
    </source>
</evidence>
<dbReference type="InterPro" id="IPR050401">
    <property type="entry name" value="Cyclic_nucleotide_synthase"/>
</dbReference>
<accession>A0A9K3PBM1</accession>
<reference evidence="6" key="1">
    <citation type="journal article" date="2021" name="Sci. Rep.">
        <title>Diploid genomic architecture of Nitzschia inconspicua, an elite biomass production diatom.</title>
        <authorList>
            <person name="Oliver A."/>
            <person name="Podell S."/>
            <person name="Pinowska A."/>
            <person name="Traller J.C."/>
            <person name="Smith S.R."/>
            <person name="McClure R."/>
            <person name="Beliaev A."/>
            <person name="Bohutskyi P."/>
            <person name="Hill E.A."/>
            <person name="Rabines A."/>
            <person name="Zheng H."/>
            <person name="Allen L.Z."/>
            <person name="Kuo A."/>
            <person name="Grigoriev I.V."/>
            <person name="Allen A.E."/>
            <person name="Hazlebeck D."/>
            <person name="Allen E.E."/>
        </authorList>
    </citation>
    <scope>NUCLEOTIDE SEQUENCE</scope>
    <source>
        <strain evidence="6">Hildebrandi</strain>
    </source>
</reference>
<name>A0A9K3PBM1_9STRA</name>